<dbReference type="InterPro" id="IPR026992">
    <property type="entry name" value="DIOX_N"/>
</dbReference>
<dbReference type="Proteomes" id="UP000440578">
    <property type="component" value="Unassembled WGS sequence"/>
</dbReference>
<evidence type="ECO:0000313" key="4">
    <source>
        <dbReference type="Proteomes" id="UP000440578"/>
    </source>
</evidence>
<dbReference type="PANTHER" id="PTHR47990">
    <property type="entry name" value="2-OXOGLUTARATE (2OG) AND FE(II)-DEPENDENT OXYGENASE SUPERFAMILY PROTEIN-RELATED"/>
    <property type="match status" value="1"/>
</dbReference>
<evidence type="ECO:0000313" key="3">
    <source>
        <dbReference type="EMBL" id="KAF0304559.1"/>
    </source>
</evidence>
<organism evidence="3 4">
    <name type="scientific">Amphibalanus amphitrite</name>
    <name type="common">Striped barnacle</name>
    <name type="synonym">Balanus amphitrite</name>
    <dbReference type="NCBI Taxonomy" id="1232801"/>
    <lineage>
        <taxon>Eukaryota</taxon>
        <taxon>Metazoa</taxon>
        <taxon>Ecdysozoa</taxon>
        <taxon>Arthropoda</taxon>
        <taxon>Crustacea</taxon>
        <taxon>Multicrustacea</taxon>
        <taxon>Cirripedia</taxon>
        <taxon>Thoracica</taxon>
        <taxon>Thoracicalcarea</taxon>
        <taxon>Balanomorpha</taxon>
        <taxon>Balanoidea</taxon>
        <taxon>Balanidae</taxon>
        <taxon>Amphibalaninae</taxon>
        <taxon>Amphibalanus</taxon>
    </lineage>
</organism>
<gene>
    <name evidence="3" type="ORF">FJT64_023639</name>
</gene>
<protein>
    <submittedName>
        <fullName evidence="3">UPF0676 protein</fullName>
    </submittedName>
</protein>
<dbReference type="Gene3D" id="2.60.120.330">
    <property type="entry name" value="B-lactam Antibiotic, Isopenicillin N Synthase, Chain"/>
    <property type="match status" value="1"/>
</dbReference>
<dbReference type="PROSITE" id="PS51471">
    <property type="entry name" value="FE2OG_OXY"/>
    <property type="match status" value="1"/>
</dbReference>
<dbReference type="Pfam" id="PF03171">
    <property type="entry name" value="2OG-FeII_Oxy"/>
    <property type="match status" value="1"/>
</dbReference>
<keyword evidence="1" id="KW-0479">Metal-binding</keyword>
<feature type="domain" description="Fe2OG dioxygenase" evidence="2">
    <location>
        <begin position="171"/>
        <end position="278"/>
    </location>
</feature>
<reference evidence="3 4" key="1">
    <citation type="submission" date="2019-07" db="EMBL/GenBank/DDBJ databases">
        <title>Draft genome assembly of a fouling barnacle, Amphibalanus amphitrite (Darwin, 1854): The first reference genome for Thecostraca.</title>
        <authorList>
            <person name="Kim W."/>
        </authorList>
    </citation>
    <scope>NUCLEOTIDE SEQUENCE [LARGE SCALE GENOMIC DNA]</scope>
    <source>
        <strain evidence="3">SNU_AA5</strain>
        <tissue evidence="3">Soma without cirri and trophi</tissue>
    </source>
</reference>
<name>A0A6A4WH71_AMPAM</name>
<keyword evidence="4" id="KW-1185">Reference proteome</keyword>
<dbReference type="InterPro" id="IPR044861">
    <property type="entry name" value="IPNS-like_FE2OG_OXY"/>
</dbReference>
<sequence length="319" mass="34791">MANISVVDISKIGLDAGDPSAEDLLSVGRDIVAAFRGSGFAYLQGHGVSQQLQDKTFADAKGFFQLSEQEKLQYERFVKTGFNGYTPIGGENNAYANEDGAYLIDYKECYDLHVKGEDYPSAVCPALGPQLELFGSHCCRLTERLLAALDAALGSGQLLTSCHRRQLQPGGCSEMRVLYYPPVPDGLPEGTVRCGEHTDYGTFTLLFQDDIGGLELLTPDQKWEPAAPVPGTILVNIGDMMELWTAGQLRATKHRVSVPAGERRRAAARQSVVFFVVPDDKTIVAPLSGDPSYQPVDAGAFLRKQFAATYPKFSEMRVK</sequence>
<evidence type="ECO:0000256" key="1">
    <source>
        <dbReference type="RuleBase" id="RU003682"/>
    </source>
</evidence>
<dbReference type="FunFam" id="2.60.120.330:FF:000038">
    <property type="entry name" value="Si:dkey-10o6.2"/>
    <property type="match status" value="1"/>
</dbReference>
<proteinExistence type="inferred from homology"/>
<dbReference type="AlphaFoldDB" id="A0A6A4WH71"/>
<dbReference type="EMBL" id="VIIS01000834">
    <property type="protein sequence ID" value="KAF0304559.1"/>
    <property type="molecule type" value="Genomic_DNA"/>
</dbReference>
<comment type="caution">
    <text evidence="3">The sequence shown here is derived from an EMBL/GenBank/DDBJ whole genome shotgun (WGS) entry which is preliminary data.</text>
</comment>
<keyword evidence="1" id="KW-0560">Oxidoreductase</keyword>
<dbReference type="InterPro" id="IPR005123">
    <property type="entry name" value="Oxoglu/Fe-dep_dioxygenase_dom"/>
</dbReference>
<dbReference type="Pfam" id="PF14226">
    <property type="entry name" value="DIOX_N"/>
    <property type="match status" value="1"/>
</dbReference>
<dbReference type="PRINTS" id="PR00682">
    <property type="entry name" value="IPNSYNTHASE"/>
</dbReference>
<dbReference type="InterPro" id="IPR050231">
    <property type="entry name" value="Iron_ascorbate_oxido_reductase"/>
</dbReference>
<keyword evidence="1" id="KW-0408">Iron</keyword>
<comment type="similarity">
    <text evidence="1">Belongs to the iron/ascorbate-dependent oxidoreductase family.</text>
</comment>
<accession>A0A6A4WH71</accession>
<dbReference type="SUPFAM" id="SSF51197">
    <property type="entry name" value="Clavaminate synthase-like"/>
    <property type="match status" value="1"/>
</dbReference>
<dbReference type="InterPro" id="IPR027443">
    <property type="entry name" value="IPNS-like_sf"/>
</dbReference>
<dbReference type="OrthoDB" id="288590at2759"/>
<dbReference type="GO" id="GO:0016491">
    <property type="term" value="F:oxidoreductase activity"/>
    <property type="evidence" value="ECO:0007669"/>
    <property type="project" value="UniProtKB-KW"/>
</dbReference>
<dbReference type="GO" id="GO:0046872">
    <property type="term" value="F:metal ion binding"/>
    <property type="evidence" value="ECO:0007669"/>
    <property type="project" value="UniProtKB-KW"/>
</dbReference>
<evidence type="ECO:0000259" key="2">
    <source>
        <dbReference type="PROSITE" id="PS51471"/>
    </source>
</evidence>